<dbReference type="Proteomes" id="UP000317839">
    <property type="component" value="Unassembled WGS sequence"/>
</dbReference>
<evidence type="ECO:0000313" key="1">
    <source>
        <dbReference type="EMBL" id="TQV77177.1"/>
    </source>
</evidence>
<sequence length="79" mass="8722">MQTPLTQRPEGQSLLLMHFLDLGKVGLDAGLHLPNVHSPDSQSEFLTHLSVVELYALTPATAIDTDNTSLSRFLITFLF</sequence>
<accession>A0A545TJ05</accession>
<organism evidence="1 2">
    <name type="scientific">Aliikangiella marina</name>
    <dbReference type="NCBI Taxonomy" id="1712262"/>
    <lineage>
        <taxon>Bacteria</taxon>
        <taxon>Pseudomonadati</taxon>
        <taxon>Pseudomonadota</taxon>
        <taxon>Gammaproteobacteria</taxon>
        <taxon>Oceanospirillales</taxon>
        <taxon>Pleioneaceae</taxon>
        <taxon>Aliikangiella</taxon>
    </lineage>
</organism>
<dbReference type="RefSeq" id="WP_142888537.1">
    <property type="nucleotide sequence ID" value="NZ_VIKR01000001.1"/>
</dbReference>
<protein>
    <submittedName>
        <fullName evidence="1">Uncharacterized protein</fullName>
    </submittedName>
</protein>
<dbReference type="AlphaFoldDB" id="A0A545TJ05"/>
<evidence type="ECO:0000313" key="2">
    <source>
        <dbReference type="Proteomes" id="UP000317839"/>
    </source>
</evidence>
<comment type="caution">
    <text evidence="1">The sequence shown here is derived from an EMBL/GenBank/DDBJ whole genome shotgun (WGS) entry which is preliminary data.</text>
</comment>
<proteinExistence type="predicted"/>
<gene>
    <name evidence="1" type="ORF">FLL45_04310</name>
</gene>
<reference evidence="1 2" key="1">
    <citation type="submission" date="2019-06" db="EMBL/GenBank/DDBJ databases">
        <title>Draft genome of Aliikangiella marina GYP-15.</title>
        <authorList>
            <person name="Wang G."/>
        </authorList>
    </citation>
    <scope>NUCLEOTIDE SEQUENCE [LARGE SCALE GENOMIC DNA]</scope>
    <source>
        <strain evidence="1 2">GYP-15</strain>
    </source>
</reference>
<dbReference type="EMBL" id="VIKR01000001">
    <property type="protein sequence ID" value="TQV77177.1"/>
    <property type="molecule type" value="Genomic_DNA"/>
</dbReference>
<name>A0A545TJ05_9GAMM</name>
<keyword evidence="2" id="KW-1185">Reference proteome</keyword>